<dbReference type="EMBL" id="JAIWYP010000002">
    <property type="protein sequence ID" value="KAH3862801.1"/>
    <property type="molecule type" value="Genomic_DNA"/>
</dbReference>
<reference evidence="1" key="2">
    <citation type="submission" date="2020-11" db="EMBL/GenBank/DDBJ databases">
        <authorList>
            <person name="McCartney M.A."/>
            <person name="Auch B."/>
            <person name="Kono T."/>
            <person name="Mallez S."/>
            <person name="Becker A."/>
            <person name="Gohl D.M."/>
            <person name="Silverstein K.A.T."/>
            <person name="Koren S."/>
            <person name="Bechman K.B."/>
            <person name="Herman A."/>
            <person name="Abrahante J.E."/>
            <person name="Garbe J."/>
        </authorList>
    </citation>
    <scope>NUCLEOTIDE SEQUENCE</scope>
    <source>
        <strain evidence="1">Duluth1</strain>
        <tissue evidence="1">Whole animal</tissue>
    </source>
</reference>
<keyword evidence="2" id="KW-1185">Reference proteome</keyword>
<evidence type="ECO:0000313" key="2">
    <source>
        <dbReference type="Proteomes" id="UP000828390"/>
    </source>
</evidence>
<organism evidence="1 2">
    <name type="scientific">Dreissena polymorpha</name>
    <name type="common">Zebra mussel</name>
    <name type="synonym">Mytilus polymorpha</name>
    <dbReference type="NCBI Taxonomy" id="45954"/>
    <lineage>
        <taxon>Eukaryota</taxon>
        <taxon>Metazoa</taxon>
        <taxon>Spiralia</taxon>
        <taxon>Lophotrochozoa</taxon>
        <taxon>Mollusca</taxon>
        <taxon>Bivalvia</taxon>
        <taxon>Autobranchia</taxon>
        <taxon>Heteroconchia</taxon>
        <taxon>Euheterodonta</taxon>
        <taxon>Imparidentia</taxon>
        <taxon>Neoheterodontei</taxon>
        <taxon>Myida</taxon>
        <taxon>Dreissenoidea</taxon>
        <taxon>Dreissenidae</taxon>
        <taxon>Dreissena</taxon>
    </lineage>
</organism>
<dbReference type="AlphaFoldDB" id="A0A9D4RBY8"/>
<evidence type="ECO:0000313" key="1">
    <source>
        <dbReference type="EMBL" id="KAH3862801.1"/>
    </source>
</evidence>
<protein>
    <submittedName>
        <fullName evidence="1">Uncharacterized protein</fullName>
    </submittedName>
</protein>
<proteinExistence type="predicted"/>
<comment type="caution">
    <text evidence="1">The sequence shown here is derived from an EMBL/GenBank/DDBJ whole genome shotgun (WGS) entry which is preliminary data.</text>
</comment>
<name>A0A9D4RBY8_DREPO</name>
<dbReference type="Proteomes" id="UP000828390">
    <property type="component" value="Unassembled WGS sequence"/>
</dbReference>
<accession>A0A9D4RBY8</accession>
<reference evidence="1" key="1">
    <citation type="journal article" date="2019" name="bioRxiv">
        <title>The Genome of the Zebra Mussel, Dreissena polymorpha: A Resource for Invasive Species Research.</title>
        <authorList>
            <person name="McCartney M.A."/>
            <person name="Auch B."/>
            <person name="Kono T."/>
            <person name="Mallez S."/>
            <person name="Zhang Y."/>
            <person name="Obille A."/>
            <person name="Becker A."/>
            <person name="Abrahante J.E."/>
            <person name="Garbe J."/>
            <person name="Badalamenti J.P."/>
            <person name="Herman A."/>
            <person name="Mangelson H."/>
            <person name="Liachko I."/>
            <person name="Sullivan S."/>
            <person name="Sone E.D."/>
            <person name="Koren S."/>
            <person name="Silverstein K.A.T."/>
            <person name="Beckman K.B."/>
            <person name="Gohl D.M."/>
        </authorList>
    </citation>
    <scope>NUCLEOTIDE SEQUENCE</scope>
    <source>
        <strain evidence="1">Duluth1</strain>
        <tissue evidence="1">Whole animal</tissue>
    </source>
</reference>
<sequence>MQSITCLILSSHSASFDNAFQAFRPLGDVDVNGNPTVTVAIQSVTVRSGLLTQAEVLNRLALRDDGLYLTGPVSAGLVFAVSLRATDNPANTNQNTRYIVECLVNILLFRKKTFTINVPNNVTYFYRRKLL</sequence>
<gene>
    <name evidence="1" type="ORF">DPMN_025776</name>
</gene>